<protein>
    <recommendedName>
        <fullName evidence="7">J domain-containing protein</fullName>
    </recommendedName>
</protein>
<evidence type="ECO:0000256" key="5">
    <source>
        <dbReference type="ARBA" id="ARBA00023186"/>
    </source>
</evidence>
<dbReference type="GO" id="GO:0051082">
    <property type="term" value="F:unfolded protein binding"/>
    <property type="evidence" value="ECO:0007669"/>
    <property type="project" value="InterPro"/>
</dbReference>
<dbReference type="InterPro" id="IPR001623">
    <property type="entry name" value="DnaJ_domain"/>
</dbReference>
<accession>E1ZPI7</accession>
<evidence type="ECO:0000256" key="6">
    <source>
        <dbReference type="SAM" id="MobiDB-lite"/>
    </source>
</evidence>
<dbReference type="InParanoid" id="E1ZPI7"/>
<evidence type="ECO:0000256" key="3">
    <source>
        <dbReference type="ARBA" id="ARBA00022771"/>
    </source>
</evidence>
<dbReference type="PANTHER" id="PTHR43096">
    <property type="entry name" value="DNAJ HOMOLOG 1, MITOCHONDRIAL-RELATED"/>
    <property type="match status" value="1"/>
</dbReference>
<keyword evidence="2" id="KW-0677">Repeat</keyword>
<dbReference type="STRING" id="554065.E1ZPI7"/>
<dbReference type="InterPro" id="IPR002939">
    <property type="entry name" value="DnaJ_C"/>
</dbReference>
<dbReference type="CDD" id="cd10747">
    <property type="entry name" value="DnaJ_C"/>
    <property type="match status" value="1"/>
</dbReference>
<dbReference type="Pfam" id="PF01556">
    <property type="entry name" value="DnaJ_C"/>
    <property type="match status" value="1"/>
</dbReference>
<dbReference type="PRINTS" id="PR00625">
    <property type="entry name" value="JDOMAIN"/>
</dbReference>
<sequence length="390" mass="40976">MPVVRGDGSALPAAVAATASVLPPAASDATSATVARRAAAPLLDFYSVLGVPRAAADSDIKKAYYQLAKKYHPDQNKGDPEAAKKFQEVQRAYDTLRDPQKRQAYDSMGHAAFENMEATGGSPGGQGPFQGAGMQVDPEDLFREFFGGGRGRGSYSFHTDGGASIFEQFVSDTFGGGASGRRMRPMVRAALRISFQDSVKGTTQAIDLSSMGISGAAKKTVELNIPAGVDSGYQLRAEGVIPAGPRGQPAGDLLVQIQVAPSPVFKRQDFDLYVDVPVSMVDACLGTSIDVPTIDGTAEVKVKPGTQPGDKLRMRGYGVHMDVVGQRGRRGDQYVRVALTVPRSLTAQQRRLLEEFRSGGKNSSSGGGGGGSDGGNGGGGEKPKKRGWFS</sequence>
<dbReference type="PROSITE" id="PS00636">
    <property type="entry name" value="DNAJ_1"/>
    <property type="match status" value="1"/>
</dbReference>
<dbReference type="InterPro" id="IPR036869">
    <property type="entry name" value="J_dom_sf"/>
</dbReference>
<feature type="region of interest" description="Disordered" evidence="6">
    <location>
        <begin position="352"/>
        <end position="390"/>
    </location>
</feature>
<keyword evidence="3" id="KW-0863">Zinc-finger</keyword>
<dbReference type="CDD" id="cd06257">
    <property type="entry name" value="DnaJ"/>
    <property type="match status" value="1"/>
</dbReference>
<dbReference type="GeneID" id="17351697"/>
<feature type="domain" description="J" evidence="7">
    <location>
        <begin position="44"/>
        <end position="109"/>
    </location>
</feature>
<dbReference type="OrthoDB" id="10256793at2759"/>
<dbReference type="KEGG" id="cvr:CHLNCDRAFT_139136"/>
<organism evidence="9">
    <name type="scientific">Chlorella variabilis</name>
    <name type="common">Green alga</name>
    <dbReference type="NCBI Taxonomy" id="554065"/>
    <lineage>
        <taxon>Eukaryota</taxon>
        <taxon>Viridiplantae</taxon>
        <taxon>Chlorophyta</taxon>
        <taxon>core chlorophytes</taxon>
        <taxon>Trebouxiophyceae</taxon>
        <taxon>Chlorellales</taxon>
        <taxon>Chlorellaceae</taxon>
        <taxon>Chlorella clade</taxon>
        <taxon>Chlorella</taxon>
    </lineage>
</organism>
<feature type="compositionally biased region" description="Gly residues" evidence="6">
    <location>
        <begin position="365"/>
        <end position="380"/>
    </location>
</feature>
<keyword evidence="9" id="KW-1185">Reference proteome</keyword>
<evidence type="ECO:0000256" key="2">
    <source>
        <dbReference type="ARBA" id="ARBA00022737"/>
    </source>
</evidence>
<dbReference type="GO" id="GO:0042026">
    <property type="term" value="P:protein refolding"/>
    <property type="evidence" value="ECO:0007669"/>
    <property type="project" value="TreeGrafter"/>
</dbReference>
<evidence type="ECO:0000256" key="4">
    <source>
        <dbReference type="ARBA" id="ARBA00022833"/>
    </source>
</evidence>
<proteinExistence type="predicted"/>
<dbReference type="GO" id="GO:0008270">
    <property type="term" value="F:zinc ion binding"/>
    <property type="evidence" value="ECO:0007669"/>
    <property type="project" value="UniProtKB-KW"/>
</dbReference>
<dbReference type="AlphaFoldDB" id="E1ZPI7"/>
<name>E1ZPI7_CHLVA</name>
<dbReference type="Gene3D" id="1.10.287.110">
    <property type="entry name" value="DnaJ domain"/>
    <property type="match status" value="1"/>
</dbReference>
<dbReference type="EMBL" id="GL433857">
    <property type="protein sequence ID" value="EFN52247.1"/>
    <property type="molecule type" value="Genomic_DNA"/>
</dbReference>
<dbReference type="InterPro" id="IPR018253">
    <property type="entry name" value="DnaJ_domain_CS"/>
</dbReference>
<evidence type="ECO:0000313" key="8">
    <source>
        <dbReference type="EMBL" id="EFN52247.1"/>
    </source>
</evidence>
<evidence type="ECO:0000313" key="9">
    <source>
        <dbReference type="Proteomes" id="UP000008141"/>
    </source>
</evidence>
<dbReference type="SUPFAM" id="SSF46565">
    <property type="entry name" value="Chaperone J-domain"/>
    <property type="match status" value="1"/>
</dbReference>
<dbReference type="PANTHER" id="PTHR43096:SF52">
    <property type="entry name" value="DNAJ HOMOLOG 1, MITOCHONDRIAL-RELATED"/>
    <property type="match status" value="1"/>
</dbReference>
<keyword evidence="1" id="KW-0479">Metal-binding</keyword>
<dbReference type="Proteomes" id="UP000008141">
    <property type="component" value="Unassembled WGS sequence"/>
</dbReference>
<dbReference type="SUPFAM" id="SSF49493">
    <property type="entry name" value="HSP40/DnaJ peptide-binding domain"/>
    <property type="match status" value="2"/>
</dbReference>
<dbReference type="RefSeq" id="XP_005844349.1">
    <property type="nucleotide sequence ID" value="XM_005844287.1"/>
</dbReference>
<dbReference type="GO" id="GO:0005737">
    <property type="term" value="C:cytoplasm"/>
    <property type="evidence" value="ECO:0007669"/>
    <property type="project" value="TreeGrafter"/>
</dbReference>
<keyword evidence="5" id="KW-0143">Chaperone</keyword>
<dbReference type="Pfam" id="PF00226">
    <property type="entry name" value="DnaJ"/>
    <property type="match status" value="1"/>
</dbReference>
<reference evidence="8 9" key="1">
    <citation type="journal article" date="2010" name="Plant Cell">
        <title>The Chlorella variabilis NC64A genome reveals adaptation to photosymbiosis, coevolution with viruses, and cryptic sex.</title>
        <authorList>
            <person name="Blanc G."/>
            <person name="Duncan G."/>
            <person name="Agarkova I."/>
            <person name="Borodovsky M."/>
            <person name="Gurnon J."/>
            <person name="Kuo A."/>
            <person name="Lindquist E."/>
            <person name="Lucas S."/>
            <person name="Pangilinan J."/>
            <person name="Polle J."/>
            <person name="Salamov A."/>
            <person name="Terry A."/>
            <person name="Yamada T."/>
            <person name="Dunigan D.D."/>
            <person name="Grigoriev I.V."/>
            <person name="Claverie J.M."/>
            <person name="Van Etten J.L."/>
        </authorList>
    </citation>
    <scope>NUCLEOTIDE SEQUENCE [LARGE SCALE GENOMIC DNA]</scope>
    <source>
        <strain evidence="8 9">NC64A</strain>
    </source>
</reference>
<evidence type="ECO:0000259" key="7">
    <source>
        <dbReference type="PROSITE" id="PS50076"/>
    </source>
</evidence>
<dbReference type="FunFam" id="2.60.260.20:FF:000005">
    <property type="entry name" value="Chaperone protein dnaJ 1, mitochondrial"/>
    <property type="match status" value="1"/>
</dbReference>
<dbReference type="SMART" id="SM00271">
    <property type="entry name" value="DnaJ"/>
    <property type="match status" value="1"/>
</dbReference>
<dbReference type="OMA" id="QDLQYRM"/>
<dbReference type="Gene3D" id="2.60.260.20">
    <property type="entry name" value="Urease metallochaperone UreE, N-terminal domain"/>
    <property type="match status" value="2"/>
</dbReference>
<gene>
    <name evidence="8" type="ORF">CHLNCDRAFT_139136</name>
</gene>
<keyword evidence="4" id="KW-0862">Zinc</keyword>
<dbReference type="InterPro" id="IPR008971">
    <property type="entry name" value="HSP40/DnaJ_pept-bd"/>
</dbReference>
<evidence type="ECO:0000256" key="1">
    <source>
        <dbReference type="ARBA" id="ARBA00022723"/>
    </source>
</evidence>
<dbReference type="eggNOG" id="KOG0715">
    <property type="taxonomic scope" value="Eukaryota"/>
</dbReference>
<dbReference type="PROSITE" id="PS50076">
    <property type="entry name" value="DNAJ_2"/>
    <property type="match status" value="1"/>
</dbReference>